<dbReference type="InterPro" id="IPR052595">
    <property type="entry name" value="LRRC69/RLP"/>
</dbReference>
<dbReference type="SUPFAM" id="SSF52058">
    <property type="entry name" value="L domain-like"/>
    <property type="match status" value="1"/>
</dbReference>
<evidence type="ECO:0000313" key="3">
    <source>
        <dbReference type="EMBL" id="AYV81240.1"/>
    </source>
</evidence>
<proteinExistence type="predicted"/>
<reference evidence="3" key="1">
    <citation type="submission" date="2018-10" db="EMBL/GenBank/DDBJ databases">
        <title>Hidden diversity of soil giant viruses.</title>
        <authorList>
            <person name="Schulz F."/>
            <person name="Alteio L."/>
            <person name="Goudeau D."/>
            <person name="Ryan E.M."/>
            <person name="Malmstrom R.R."/>
            <person name="Blanchard J."/>
            <person name="Woyke T."/>
        </authorList>
    </citation>
    <scope>NUCLEOTIDE SEQUENCE</scope>
    <source>
        <strain evidence="3">HAV1</strain>
    </source>
</reference>
<evidence type="ECO:0000256" key="1">
    <source>
        <dbReference type="ARBA" id="ARBA00022737"/>
    </source>
</evidence>
<gene>
    <name evidence="3" type="ORF">Harvfovirus22_15</name>
</gene>
<feature type="domain" description="Disease resistance R13L4/SHOC-2-like LRR" evidence="2">
    <location>
        <begin position="136"/>
        <end position="395"/>
    </location>
</feature>
<dbReference type="Pfam" id="PF23598">
    <property type="entry name" value="LRR_14"/>
    <property type="match status" value="1"/>
</dbReference>
<organism evidence="3">
    <name type="scientific">Harvfovirus sp</name>
    <dbReference type="NCBI Taxonomy" id="2487768"/>
    <lineage>
        <taxon>Viruses</taxon>
        <taxon>Varidnaviria</taxon>
        <taxon>Bamfordvirae</taxon>
        <taxon>Nucleocytoviricota</taxon>
        <taxon>Megaviricetes</taxon>
        <taxon>Imitervirales</taxon>
        <taxon>Mimiviridae</taxon>
        <taxon>Klosneuvirinae</taxon>
    </lineage>
</organism>
<dbReference type="Gene3D" id="3.80.10.10">
    <property type="entry name" value="Ribonuclease Inhibitor"/>
    <property type="match status" value="1"/>
</dbReference>
<dbReference type="EMBL" id="MK072264">
    <property type="protein sequence ID" value="AYV81240.1"/>
    <property type="molecule type" value="Genomic_DNA"/>
</dbReference>
<evidence type="ECO:0000259" key="2">
    <source>
        <dbReference type="Pfam" id="PF23598"/>
    </source>
</evidence>
<protein>
    <recommendedName>
        <fullName evidence="2">Disease resistance R13L4/SHOC-2-like LRR domain-containing protein</fullName>
    </recommendedName>
</protein>
<keyword evidence="1" id="KW-0677">Repeat</keyword>
<dbReference type="InterPro" id="IPR055414">
    <property type="entry name" value="LRR_R13L4/SHOC2-like"/>
</dbReference>
<accession>A0A3G5A286</accession>
<sequence length="423" mass="48990">MSSNSRRRLLPKLIFNKFDTIPFEILCSFLVCEEMFSLLMSSKVIRLKVYKVGSSHATIKSFPVGERLTATFPKIKLYARFNCKMFNEAEFLTLDRLVELDLDYYGRMHSKIANTSMKHLRNLTKLSFYGDQISGDAIVQLTKIKNLSLRYNNDSVTDAHMIKLTTLTSLSLHECSISDASIIHLTCLRMLSLQFTYRKITPAALEKLTNLTSLELMNDDHVFSGHEMTNLTTLRELIITNIVTVRNDFLSQMTFLEKFSLKSSTGYITDDLFKNLHQLSHLCIISNYKLTGESFKYLVNLKHLVLRNSEVNGRYLRDLTQLSHLEIGFNRNVSWTDVMWLTSVKNLVLNLNDKRKISDRMIGKFQNVEVIKIVGESPFSYGITVEAFRPLKKLKRVIATKYYMATWLEFFEQQGIEFISHKE</sequence>
<dbReference type="InterPro" id="IPR032675">
    <property type="entry name" value="LRR_dom_sf"/>
</dbReference>
<name>A0A3G5A286_9VIRU</name>
<dbReference type="PANTHER" id="PTHR48057">
    <property type="entry name" value="LEUCINE-RICH REPEAT SERINE/THREONINE-PROTEIN KINASE 1"/>
    <property type="match status" value="1"/>
</dbReference>